<dbReference type="OrthoDB" id="407410at2759"/>
<dbReference type="eggNOG" id="KOG2218">
    <property type="taxonomic scope" value="Eukaryota"/>
</dbReference>
<feature type="region of interest" description="Disordered" evidence="1">
    <location>
        <begin position="173"/>
        <end position="197"/>
    </location>
</feature>
<dbReference type="Pfam" id="PF04437">
    <property type="entry name" value="RINT1_TIP1"/>
    <property type="match status" value="1"/>
</dbReference>
<sequence>MLHETQLRGAGAEAESTDNNATASTSAIGAYAWNDPQGAPDPDPTTATSYSSGGGYGYNYGPGQEPSAGDGYGYSNGNAYAGASAEGITSDGAVTGDGRASANNGRDQGVDSVEGADGGDTAEVAATTAADASAYSWPADPEGMLTLLQQQRQQYRSWVAQCASTALAALDPSHSRTGSYAASYPGGGGGASPGVAGPFPDGAIPDDVLGLVEAMDVAGTVRQYMLSLKAAAESVRNAARAGANFEALSLPVSEAYDDPSDPAAVEAEGRAEAEFVSAAYGVTSAIATARAHLHQLKQLEADPAAALVQEVLSQRQAPAEGGAGLAADAEGGPVAQSAAAVGSSEQLVAPLESKLERVGAGLCHRLRQEAEGLMPKIQWPPPLADGGGMEGGRGVGSAAPGVAGPGSGAEGTLRSTGAPALGSSGSSEDALFRGFEQHPLQARKLVGVGCGGKVGVLTALTHYQMAVEQRTEFYQLLSGGAQGSENKAGNGGDGDTEAEESDGASGAKPLLWAAKVLAEPVAAKLRAHFQPAAPTGRLDRPAWLYCTVLEFVRQHGHALASLDDMLACLQLKPHYNMPAEFARAMQDAVLALLRDLRIPALLELRNQGNEELSENGNGLAADGDANGAAAAEAEADALLLGLMDASAAYDMAMLPLLGATGSRVEADAARGMAMLSAAAAAGGAVLQRRRACDQFDPTAVGTADMHARYVAVAAAGPGPAAAAAAVAVAAAAATKKATRGAVPPAALPSLLQAWAAAEGAAALRAVEAVVYDESSLVPAEEAAARALGGGFSSLEDEPLSSAPPTSFSAAASSSLRMGGGLGASSFTGGSSSLIGSVAPWQRDTWPPVLAREAAALLDGLVARSKWLSANPVQQREFLEAAASPMLALLRKRLSRLLDQAVSRGEVVSEEGLPKVCATLCAAHFLYDHLQSLLLTDLAPLVQALLAAAAPPPAAAAGEAASGAATPPSATAGVPAGKLGAGGGGFWSGLIAVAAGGGGGGGSGGVPASPARLALRDGVTALAAGAGGGATTAAAVAAAGGWVAGCSVAYRHAIEANPQFPFTPESDAEEAEDGFGGVDGSLTASTSLVLLRPSHRPLPRRCFIFSSTFVTLLPWQQLQSCVVRLSLLSRPGFCRPSKKTFFLQSSLERLSRCCDKATFFDVWRGAALSINRFMFNFIATESRFTRAGARQFAADVAGLAQLFAPYSRRGGGGGGAATRPGSFTSVTAAGTTIGGGAAAGNQHFRELQAAARLLCLGDEEAADVMRRASAAAVAAAAATSALSPYSHSPQAQSSPQSQVQSPPPPKAQPPSPHSHTRGDPVRSGMSSDPILSAAGLACLSPLQIMNVIEHSCDDDIGGWRGL</sequence>
<feature type="compositionally biased region" description="Low complexity" evidence="1">
    <location>
        <begin position="1283"/>
        <end position="1299"/>
    </location>
</feature>
<dbReference type="GO" id="GO:0070939">
    <property type="term" value="C:Dsl1/NZR complex"/>
    <property type="evidence" value="ECO:0007669"/>
    <property type="project" value="InterPro"/>
</dbReference>
<evidence type="ECO:0000256" key="1">
    <source>
        <dbReference type="SAM" id="MobiDB-lite"/>
    </source>
</evidence>
<feature type="compositionally biased region" description="Polar residues" evidence="1">
    <location>
        <begin position="17"/>
        <end position="27"/>
    </location>
</feature>
<reference evidence="2 3" key="1">
    <citation type="journal article" date="2010" name="Science">
        <title>Genomic analysis of organismal complexity in the multicellular green alga Volvox carteri.</title>
        <authorList>
            <person name="Prochnik S.E."/>
            <person name="Umen J."/>
            <person name="Nedelcu A.M."/>
            <person name="Hallmann A."/>
            <person name="Miller S.M."/>
            <person name="Nishii I."/>
            <person name="Ferris P."/>
            <person name="Kuo A."/>
            <person name="Mitros T."/>
            <person name="Fritz-Laylin L.K."/>
            <person name="Hellsten U."/>
            <person name="Chapman J."/>
            <person name="Simakov O."/>
            <person name="Rensing S.A."/>
            <person name="Terry A."/>
            <person name="Pangilinan J."/>
            <person name="Kapitonov V."/>
            <person name="Jurka J."/>
            <person name="Salamov A."/>
            <person name="Shapiro H."/>
            <person name="Schmutz J."/>
            <person name="Grimwood J."/>
            <person name="Lindquist E."/>
            <person name="Lucas S."/>
            <person name="Grigoriev I.V."/>
            <person name="Schmitt R."/>
            <person name="Kirk D."/>
            <person name="Rokhsar D.S."/>
        </authorList>
    </citation>
    <scope>NUCLEOTIDE SEQUENCE [LARGE SCALE GENOMIC DNA]</scope>
    <source>
        <strain evidence="3">f. Nagariensis / Eve</strain>
    </source>
</reference>
<dbReference type="KEGG" id="vcn:VOLCADRAFT_107374"/>
<feature type="region of interest" description="Disordered" evidence="1">
    <location>
        <begin position="483"/>
        <end position="504"/>
    </location>
</feature>
<accession>D8UDL1</accession>
<dbReference type="GeneID" id="9622527"/>
<dbReference type="GO" id="GO:0060628">
    <property type="term" value="P:regulation of ER to Golgi vesicle-mediated transport"/>
    <property type="evidence" value="ECO:0007669"/>
    <property type="project" value="TreeGrafter"/>
</dbReference>
<evidence type="ECO:0000313" key="2">
    <source>
        <dbReference type="EMBL" id="EFJ42213.1"/>
    </source>
</evidence>
<dbReference type="RefSeq" id="XP_002956756.1">
    <property type="nucleotide sequence ID" value="XM_002956710.1"/>
</dbReference>
<keyword evidence="3" id="KW-1185">Reference proteome</keyword>
<evidence type="ECO:0000313" key="3">
    <source>
        <dbReference type="Proteomes" id="UP000001058"/>
    </source>
</evidence>
<feature type="compositionally biased region" description="Pro residues" evidence="1">
    <location>
        <begin position="1300"/>
        <end position="1311"/>
    </location>
</feature>
<feature type="region of interest" description="Disordered" evidence="1">
    <location>
        <begin position="1"/>
        <end position="76"/>
    </location>
</feature>
<dbReference type="GO" id="GO:0006888">
    <property type="term" value="P:endoplasmic reticulum to Golgi vesicle-mediated transport"/>
    <property type="evidence" value="ECO:0007669"/>
    <property type="project" value="InterPro"/>
</dbReference>
<dbReference type="STRING" id="3068.D8UDL1"/>
<feature type="region of interest" description="Disordered" evidence="1">
    <location>
        <begin position="1283"/>
        <end position="1326"/>
    </location>
</feature>
<gene>
    <name evidence="2" type="ORF">VOLCADRAFT_107374</name>
</gene>
<feature type="region of interest" description="Disordered" evidence="1">
    <location>
        <begin position="92"/>
        <end position="118"/>
    </location>
</feature>
<feature type="compositionally biased region" description="Low complexity" evidence="1">
    <location>
        <begin position="61"/>
        <end position="76"/>
    </location>
</feature>
<dbReference type="InterPro" id="IPR007528">
    <property type="entry name" value="RINT1_Tip20"/>
</dbReference>
<name>D8UDL1_VOLCA</name>
<dbReference type="EMBL" id="GL378385">
    <property type="protein sequence ID" value="EFJ42213.1"/>
    <property type="molecule type" value="Genomic_DNA"/>
</dbReference>
<dbReference type="PANTHER" id="PTHR13520:SF0">
    <property type="entry name" value="RAD50-INTERACTING PROTEIN 1"/>
    <property type="match status" value="1"/>
</dbReference>
<dbReference type="GO" id="GO:0006890">
    <property type="term" value="P:retrograde vesicle-mediated transport, Golgi to endoplasmic reticulum"/>
    <property type="evidence" value="ECO:0007669"/>
    <property type="project" value="InterPro"/>
</dbReference>
<dbReference type="Proteomes" id="UP000001058">
    <property type="component" value="Unassembled WGS sequence"/>
</dbReference>
<protein>
    <submittedName>
        <fullName evidence="2">Uncharacterized protein</fullName>
    </submittedName>
</protein>
<dbReference type="InParanoid" id="D8UDL1"/>
<proteinExistence type="predicted"/>
<dbReference type="PANTHER" id="PTHR13520">
    <property type="entry name" value="RAD50-INTERACTING PROTEIN 1 RINT-1"/>
    <property type="match status" value="1"/>
</dbReference>
<organism evidence="3">
    <name type="scientific">Volvox carteri f. nagariensis</name>
    <dbReference type="NCBI Taxonomy" id="3068"/>
    <lineage>
        <taxon>Eukaryota</taxon>
        <taxon>Viridiplantae</taxon>
        <taxon>Chlorophyta</taxon>
        <taxon>core chlorophytes</taxon>
        <taxon>Chlorophyceae</taxon>
        <taxon>CS clade</taxon>
        <taxon>Chlamydomonadales</taxon>
        <taxon>Volvocaceae</taxon>
        <taxon>Volvox</taxon>
    </lineage>
</organism>